<comment type="caution">
    <text evidence="2">The sequence shown here is derived from an EMBL/GenBank/DDBJ whole genome shotgun (WGS) entry which is preliminary data.</text>
</comment>
<sequence>MTSTSVEWAQALTLTKRSASVLHTAVFTGIWTTLRDYWKLSCGKNDEAVGQGREALLQDVNLGIKLRREQWSRRQKGVFDSRLDKRKNKLKTKGAKWHSRRERELARLHMHER</sequence>
<feature type="region of interest" description="Disordered" evidence="1">
    <location>
        <begin position="82"/>
        <end position="102"/>
    </location>
</feature>
<keyword evidence="3" id="KW-1185">Reference proteome</keyword>
<protein>
    <submittedName>
        <fullName evidence="2">Uncharacterized protein</fullName>
    </submittedName>
</protein>
<reference evidence="2" key="1">
    <citation type="submission" date="2023-08" db="EMBL/GenBank/DDBJ databases">
        <title>Reference Genome Resource for the Citrus Pathogen Phytophthora citrophthora.</title>
        <authorList>
            <person name="Moller H."/>
            <person name="Coetzee B."/>
            <person name="Rose L.J."/>
            <person name="Van Niekerk J.M."/>
        </authorList>
    </citation>
    <scope>NUCLEOTIDE SEQUENCE</scope>
    <source>
        <strain evidence="2">STE-U-9442</strain>
    </source>
</reference>
<proteinExistence type="predicted"/>
<gene>
    <name evidence="2" type="ORF">P3T76_013627</name>
</gene>
<dbReference type="Proteomes" id="UP001259832">
    <property type="component" value="Unassembled WGS sequence"/>
</dbReference>
<evidence type="ECO:0000313" key="2">
    <source>
        <dbReference type="EMBL" id="KAK1931038.1"/>
    </source>
</evidence>
<evidence type="ECO:0000313" key="3">
    <source>
        <dbReference type="Proteomes" id="UP001259832"/>
    </source>
</evidence>
<evidence type="ECO:0000256" key="1">
    <source>
        <dbReference type="SAM" id="MobiDB-lite"/>
    </source>
</evidence>
<feature type="compositionally biased region" description="Basic residues" evidence="1">
    <location>
        <begin position="84"/>
        <end position="100"/>
    </location>
</feature>
<organism evidence="2 3">
    <name type="scientific">Phytophthora citrophthora</name>
    <dbReference type="NCBI Taxonomy" id="4793"/>
    <lineage>
        <taxon>Eukaryota</taxon>
        <taxon>Sar</taxon>
        <taxon>Stramenopiles</taxon>
        <taxon>Oomycota</taxon>
        <taxon>Peronosporomycetes</taxon>
        <taxon>Peronosporales</taxon>
        <taxon>Peronosporaceae</taxon>
        <taxon>Phytophthora</taxon>
    </lineage>
</organism>
<name>A0AAD9G352_9STRA</name>
<accession>A0AAD9G352</accession>
<dbReference type="EMBL" id="JASMQC010000036">
    <property type="protein sequence ID" value="KAK1931038.1"/>
    <property type="molecule type" value="Genomic_DNA"/>
</dbReference>
<dbReference type="AlphaFoldDB" id="A0AAD9G352"/>